<evidence type="ECO:0000313" key="3">
    <source>
        <dbReference type="Proteomes" id="UP001235939"/>
    </source>
</evidence>
<organism evidence="2 3">
    <name type="scientific">Cordylochernes scorpioides</name>
    <dbReference type="NCBI Taxonomy" id="51811"/>
    <lineage>
        <taxon>Eukaryota</taxon>
        <taxon>Metazoa</taxon>
        <taxon>Ecdysozoa</taxon>
        <taxon>Arthropoda</taxon>
        <taxon>Chelicerata</taxon>
        <taxon>Arachnida</taxon>
        <taxon>Pseudoscorpiones</taxon>
        <taxon>Cheliferoidea</taxon>
        <taxon>Chernetidae</taxon>
        <taxon>Cordylochernes</taxon>
    </lineage>
</organism>
<protein>
    <recommendedName>
        <fullName evidence="1">RNase H type-1 domain-containing protein</fullName>
    </recommendedName>
</protein>
<dbReference type="SUPFAM" id="SSF53098">
    <property type="entry name" value="Ribonuclease H-like"/>
    <property type="match status" value="1"/>
</dbReference>
<feature type="domain" description="RNase H type-1" evidence="1">
    <location>
        <begin position="154"/>
        <end position="299"/>
    </location>
</feature>
<dbReference type="PANTHER" id="PTHR46060">
    <property type="entry name" value="MARINER MOS1 TRANSPOSASE-LIKE PROTEIN"/>
    <property type="match status" value="1"/>
</dbReference>
<accession>A0ABY6L2Q1</accession>
<keyword evidence="3" id="KW-1185">Reference proteome</keyword>
<dbReference type="Proteomes" id="UP001235939">
    <property type="component" value="Chromosome 13"/>
</dbReference>
<dbReference type="InterPro" id="IPR012337">
    <property type="entry name" value="RNaseH-like_sf"/>
</dbReference>
<dbReference type="EMBL" id="CP092875">
    <property type="protein sequence ID" value="UYV75419.1"/>
    <property type="molecule type" value="Genomic_DNA"/>
</dbReference>
<evidence type="ECO:0000259" key="1">
    <source>
        <dbReference type="PROSITE" id="PS50879"/>
    </source>
</evidence>
<dbReference type="InterPro" id="IPR002156">
    <property type="entry name" value="RNaseH_domain"/>
</dbReference>
<dbReference type="PANTHER" id="PTHR46060:SF1">
    <property type="entry name" value="MARINER MOS1 TRANSPOSASE-LIKE PROTEIN"/>
    <property type="match status" value="1"/>
</dbReference>
<evidence type="ECO:0000313" key="2">
    <source>
        <dbReference type="EMBL" id="UYV75419.1"/>
    </source>
</evidence>
<proteinExistence type="predicted"/>
<dbReference type="Gene3D" id="3.30.420.10">
    <property type="entry name" value="Ribonuclease H-like superfamily/Ribonuclease H"/>
    <property type="match status" value="2"/>
</dbReference>
<name>A0ABY6L2Q1_9ARAC</name>
<reference evidence="2 3" key="1">
    <citation type="submission" date="2022-01" db="EMBL/GenBank/DDBJ databases">
        <title>A chromosomal length assembly of Cordylochernes scorpioides.</title>
        <authorList>
            <person name="Zeh D."/>
            <person name="Zeh J."/>
        </authorList>
    </citation>
    <scope>NUCLEOTIDE SEQUENCE [LARGE SCALE GENOMIC DNA]</scope>
    <source>
        <strain evidence="2">IN4F17</strain>
        <tissue evidence="2">Whole Body</tissue>
    </source>
</reference>
<sequence>MLDEPEEWTKLLSATNPAETLTFLEYVALDEGLEICGSPELEEKKKKKQKTMRKWDAEFQRGRTSLEDDSCEEPTKTATTPENIEKGHSIVLDDRRVKVCEIANPDPGLKILGQPITISQNITILGVEFDQTRKFGLSFVAGNRIFKAVVVPAFPYGVSAWGSRASSREGIRQLRSLQYLFARRMLRGGPCTPTISAISLTRLHRLHPDCSAFQAELLAILWETRLAESMPANPGVTIASDCRSALAAICTPGPAQTALIAEIILALDQAPQVSLCWVKGHSGVAGNELTDQAAKTVTISNLEQSYSILPQSLARSRAHSSAMEAWTLVYTQDYHNRKLKRFATSPIRLRSFLSKIRLGMATTTILTSHGHVLADLALWHRDLDQTCPHCRESHRLWITSSSPVQLLCYTGYRQPFFLEYKTSARQPCPYFLTPCRPGTTWGLNIFHEELGMRKLCARWVPHLMNADQKQIRKLLSHQYLDRFKRYPTDFVRRIVIMEEAWVHLGKPNSSRSYGWKPVVHRQKK</sequence>
<dbReference type="CDD" id="cd09276">
    <property type="entry name" value="Rnase_HI_RT_non_LTR"/>
    <property type="match status" value="1"/>
</dbReference>
<dbReference type="InterPro" id="IPR036397">
    <property type="entry name" value="RNaseH_sf"/>
</dbReference>
<gene>
    <name evidence="2" type="ORF">LAZ67_13000207</name>
</gene>
<dbReference type="PROSITE" id="PS50879">
    <property type="entry name" value="RNASE_H_1"/>
    <property type="match status" value="1"/>
</dbReference>
<dbReference type="InterPro" id="IPR052709">
    <property type="entry name" value="Transposase-MT_Hybrid"/>
</dbReference>